<evidence type="ECO:0000256" key="7">
    <source>
        <dbReference type="ARBA" id="ARBA00023136"/>
    </source>
</evidence>
<proteinExistence type="inferred from homology"/>
<comment type="caution">
    <text evidence="10">The sequence shown here is derived from an EMBL/GenBank/DDBJ whole genome shotgun (WGS) entry which is preliminary data.</text>
</comment>
<feature type="transmembrane region" description="Helical" evidence="8">
    <location>
        <begin position="173"/>
        <end position="196"/>
    </location>
</feature>
<sequence length="369" mass="41304">MKILSALIKKETLQILRDPSSIIIAFVLPLISILIYMYGINMDTVKVKIGLKNDDANPEVSTLIKSFGHSKYVNSFIYDNENDITEAIVRSKIKGAVIIPNDFSTNLSRGKSAEVLVVTDGTEVNTANYVQSYSMSILNQWLLTSKYAPLAAKQIITPEIRTWYNQDLNSHYFILPGSIAITMTLIGILLTALVIAREWERGTMEALLSTSVKKIDIVLGKYIPYFVLGMLSMAFSVFISVCVFQIPFRGNYFVLFAVSGLFLFTCLGIGLTISSITKNQFLASQVSLGLGFLPALLLSGLMFPINSMPAFFQHLTRILPPRYYITFIESEFMAGTVWEIVIINSIFLTILGLLLFMVVYNKTDMRLLK</sequence>
<evidence type="ECO:0000256" key="4">
    <source>
        <dbReference type="ARBA" id="ARBA00022475"/>
    </source>
</evidence>
<evidence type="ECO:0000256" key="2">
    <source>
        <dbReference type="ARBA" id="ARBA00007783"/>
    </source>
</evidence>
<protein>
    <submittedName>
        <fullName evidence="10">ABC transporter permease</fullName>
    </submittedName>
</protein>
<comment type="subcellular location">
    <subcellularLocation>
        <location evidence="1">Cell membrane</location>
        <topology evidence="1">Multi-pass membrane protein</topology>
    </subcellularLocation>
</comment>
<gene>
    <name evidence="10" type="ORF">IAD41_08670</name>
</gene>
<evidence type="ECO:0000256" key="8">
    <source>
        <dbReference type="SAM" id="Phobius"/>
    </source>
</evidence>
<accession>A0A9D1FXR2</accession>
<feature type="domain" description="ABC transmembrane type-2" evidence="9">
    <location>
        <begin position="140"/>
        <end position="363"/>
    </location>
</feature>
<dbReference type="Gene3D" id="3.40.1710.10">
    <property type="entry name" value="abc type-2 transporter like domain"/>
    <property type="match status" value="1"/>
</dbReference>
<feature type="transmembrane region" description="Helical" evidence="8">
    <location>
        <begin position="340"/>
        <end position="360"/>
    </location>
</feature>
<dbReference type="InterPro" id="IPR051449">
    <property type="entry name" value="ABC-2_transporter_component"/>
</dbReference>
<keyword evidence="4" id="KW-1003">Cell membrane</keyword>
<dbReference type="PANTHER" id="PTHR30294:SF29">
    <property type="entry name" value="MULTIDRUG ABC TRANSPORTER PERMEASE YBHS-RELATED"/>
    <property type="match status" value="1"/>
</dbReference>
<evidence type="ECO:0000313" key="10">
    <source>
        <dbReference type="EMBL" id="HIS83659.1"/>
    </source>
</evidence>
<dbReference type="Proteomes" id="UP000824139">
    <property type="component" value="Unassembled WGS sequence"/>
</dbReference>
<reference evidence="10" key="1">
    <citation type="submission" date="2020-10" db="EMBL/GenBank/DDBJ databases">
        <authorList>
            <person name="Gilroy R."/>
        </authorList>
    </citation>
    <scope>NUCLEOTIDE SEQUENCE</scope>
    <source>
        <strain evidence="10">CHK152-2994</strain>
    </source>
</reference>
<dbReference type="InterPro" id="IPR013525">
    <property type="entry name" value="ABC2_TM"/>
</dbReference>
<feature type="transmembrane region" description="Helical" evidence="8">
    <location>
        <begin position="286"/>
        <end position="305"/>
    </location>
</feature>
<evidence type="ECO:0000259" key="9">
    <source>
        <dbReference type="PROSITE" id="PS51012"/>
    </source>
</evidence>
<dbReference type="AlphaFoldDB" id="A0A9D1FXR2"/>
<dbReference type="Pfam" id="PF12698">
    <property type="entry name" value="ABC2_membrane_3"/>
    <property type="match status" value="1"/>
</dbReference>
<feature type="transmembrane region" description="Helical" evidence="8">
    <location>
        <begin position="252"/>
        <end position="274"/>
    </location>
</feature>
<evidence type="ECO:0000256" key="1">
    <source>
        <dbReference type="ARBA" id="ARBA00004651"/>
    </source>
</evidence>
<evidence type="ECO:0000256" key="5">
    <source>
        <dbReference type="ARBA" id="ARBA00022692"/>
    </source>
</evidence>
<dbReference type="PANTHER" id="PTHR30294">
    <property type="entry name" value="MEMBRANE COMPONENT OF ABC TRANSPORTER YHHJ-RELATED"/>
    <property type="match status" value="1"/>
</dbReference>
<dbReference type="InterPro" id="IPR047817">
    <property type="entry name" value="ABC2_TM_bact-type"/>
</dbReference>
<evidence type="ECO:0000256" key="3">
    <source>
        <dbReference type="ARBA" id="ARBA00022448"/>
    </source>
</evidence>
<reference evidence="10" key="2">
    <citation type="journal article" date="2021" name="PeerJ">
        <title>Extensive microbial diversity within the chicken gut microbiome revealed by metagenomics and culture.</title>
        <authorList>
            <person name="Gilroy R."/>
            <person name="Ravi A."/>
            <person name="Getino M."/>
            <person name="Pursley I."/>
            <person name="Horton D.L."/>
            <person name="Alikhan N.F."/>
            <person name="Baker D."/>
            <person name="Gharbi K."/>
            <person name="Hall N."/>
            <person name="Watson M."/>
            <person name="Adriaenssens E.M."/>
            <person name="Foster-Nyarko E."/>
            <person name="Jarju S."/>
            <person name="Secka A."/>
            <person name="Antonio M."/>
            <person name="Oren A."/>
            <person name="Chaudhuri R.R."/>
            <person name="La Ragione R."/>
            <person name="Hildebrand F."/>
            <person name="Pallen M.J."/>
        </authorList>
    </citation>
    <scope>NUCLEOTIDE SEQUENCE</scope>
    <source>
        <strain evidence="10">CHK152-2994</strain>
    </source>
</reference>
<keyword evidence="6 8" id="KW-1133">Transmembrane helix</keyword>
<feature type="transmembrane region" description="Helical" evidence="8">
    <location>
        <begin position="222"/>
        <end position="246"/>
    </location>
</feature>
<dbReference type="GO" id="GO:0140359">
    <property type="term" value="F:ABC-type transporter activity"/>
    <property type="evidence" value="ECO:0007669"/>
    <property type="project" value="InterPro"/>
</dbReference>
<name>A0A9D1FXR2_9BACT</name>
<dbReference type="PROSITE" id="PS51012">
    <property type="entry name" value="ABC_TM2"/>
    <property type="match status" value="1"/>
</dbReference>
<feature type="transmembrane region" description="Helical" evidence="8">
    <location>
        <begin position="21"/>
        <end position="40"/>
    </location>
</feature>
<dbReference type="GO" id="GO:0005886">
    <property type="term" value="C:plasma membrane"/>
    <property type="evidence" value="ECO:0007669"/>
    <property type="project" value="UniProtKB-SubCell"/>
</dbReference>
<comment type="similarity">
    <text evidence="2">Belongs to the ABC-2 integral membrane protein family.</text>
</comment>
<evidence type="ECO:0000313" key="11">
    <source>
        <dbReference type="Proteomes" id="UP000824139"/>
    </source>
</evidence>
<organism evidence="10 11">
    <name type="scientific">Candidatus Scatenecus faecavium</name>
    <dbReference type="NCBI Taxonomy" id="2840915"/>
    <lineage>
        <taxon>Bacteria</taxon>
        <taxon>Candidatus Scatenecus</taxon>
    </lineage>
</organism>
<dbReference type="EMBL" id="DVJO01000185">
    <property type="protein sequence ID" value="HIS83659.1"/>
    <property type="molecule type" value="Genomic_DNA"/>
</dbReference>
<evidence type="ECO:0000256" key="6">
    <source>
        <dbReference type="ARBA" id="ARBA00022989"/>
    </source>
</evidence>
<keyword evidence="7 8" id="KW-0472">Membrane</keyword>
<keyword evidence="3" id="KW-0813">Transport</keyword>
<keyword evidence="5 8" id="KW-0812">Transmembrane</keyword>